<proteinExistence type="predicted"/>
<keyword evidence="2" id="KW-1185">Reference proteome</keyword>
<organism evidence="1 2">
    <name type="scientific">Nibrella saemangeumensis</name>
    <dbReference type="NCBI Taxonomy" id="1084526"/>
    <lineage>
        <taxon>Bacteria</taxon>
        <taxon>Pseudomonadati</taxon>
        <taxon>Bacteroidota</taxon>
        <taxon>Cytophagia</taxon>
        <taxon>Cytophagales</taxon>
        <taxon>Spirosomataceae</taxon>
        <taxon>Nibrella</taxon>
    </lineage>
</organism>
<accession>A0ABP8N765</accession>
<dbReference type="RefSeq" id="WP_345245496.1">
    <property type="nucleotide sequence ID" value="NZ_BAABHD010000032.1"/>
</dbReference>
<sequence length="343" mass="39570">MAQLLRYLILGIALLLYAGGCSRDVMHWFYQTGVITDDYRYGDLYRLSNLPQFKDPQEPCPPGTDQAQPVADSVHLYLIGDSFTEPQRIGQRDFPVGYYHYTHWEKQSRVQPDPTRHNVLLLETVERHFREHFSRPVSNLTVVTDSNRVPAPQPPAPSKLRQLSEQIKSTGLEERLETVLFSHDLFMWFKERKASLNFWFFDRINPKVGISADRQHVFAGLDTDTTTISSSFTPLPDAELNALVDSLNTVYDRYRALGFDAVYLSIIPNKASVLDPAQGNYNRLIERFQQHPKRRMPVIDIYGVYTRAKEPIYAVGDSHWNCTGRALWLREVHKRLTKTALTL</sequence>
<evidence type="ECO:0008006" key="3">
    <source>
        <dbReference type="Google" id="ProtNLM"/>
    </source>
</evidence>
<dbReference type="EMBL" id="BAABHD010000032">
    <property type="protein sequence ID" value="GAA4460623.1"/>
    <property type="molecule type" value="Genomic_DNA"/>
</dbReference>
<comment type="caution">
    <text evidence="1">The sequence shown here is derived from an EMBL/GenBank/DDBJ whole genome shotgun (WGS) entry which is preliminary data.</text>
</comment>
<evidence type="ECO:0000313" key="1">
    <source>
        <dbReference type="EMBL" id="GAA4460623.1"/>
    </source>
</evidence>
<protein>
    <recommendedName>
        <fullName evidence="3">SGNH hydrolase-like domain-containing protein, acetyltransferase AlgX</fullName>
    </recommendedName>
</protein>
<reference evidence="2" key="1">
    <citation type="journal article" date="2019" name="Int. J. Syst. Evol. Microbiol.">
        <title>The Global Catalogue of Microorganisms (GCM) 10K type strain sequencing project: providing services to taxonomists for standard genome sequencing and annotation.</title>
        <authorList>
            <consortium name="The Broad Institute Genomics Platform"/>
            <consortium name="The Broad Institute Genome Sequencing Center for Infectious Disease"/>
            <person name="Wu L."/>
            <person name="Ma J."/>
        </authorList>
    </citation>
    <scope>NUCLEOTIDE SEQUENCE [LARGE SCALE GENOMIC DNA]</scope>
    <source>
        <strain evidence="2">JCM 17927</strain>
    </source>
</reference>
<name>A0ABP8N765_9BACT</name>
<evidence type="ECO:0000313" key="2">
    <source>
        <dbReference type="Proteomes" id="UP001501175"/>
    </source>
</evidence>
<dbReference type="Proteomes" id="UP001501175">
    <property type="component" value="Unassembled WGS sequence"/>
</dbReference>
<gene>
    <name evidence="1" type="ORF">GCM10023189_35990</name>
</gene>